<reference evidence="3" key="1">
    <citation type="submission" date="2024-10" db="EMBL/GenBank/DDBJ databases">
        <authorList>
            <person name="Ryan C."/>
        </authorList>
    </citation>
    <scope>NUCLEOTIDE SEQUENCE [LARGE SCALE GENOMIC DNA]</scope>
</reference>
<feature type="domain" description="DUF1618" evidence="2">
    <location>
        <begin position="247"/>
        <end position="382"/>
    </location>
</feature>
<dbReference type="PANTHER" id="PTHR33086">
    <property type="entry name" value="OS05G0468200 PROTEIN-RELATED"/>
    <property type="match status" value="1"/>
</dbReference>
<dbReference type="InterPro" id="IPR011676">
    <property type="entry name" value="DUF1618"/>
</dbReference>
<dbReference type="EMBL" id="OZ075126">
    <property type="protein sequence ID" value="CAL4938268.1"/>
    <property type="molecule type" value="Genomic_DNA"/>
</dbReference>
<name>A0ABC8Y8I3_9POAL</name>
<evidence type="ECO:0000313" key="4">
    <source>
        <dbReference type="Proteomes" id="UP001497457"/>
    </source>
</evidence>
<gene>
    <name evidence="3" type="ORF">URODEC1_LOCUS31106</name>
</gene>
<protein>
    <recommendedName>
        <fullName evidence="2">DUF1618 domain-containing protein</fullName>
    </recommendedName>
</protein>
<feature type="region of interest" description="Disordered" evidence="1">
    <location>
        <begin position="42"/>
        <end position="70"/>
    </location>
</feature>
<evidence type="ECO:0000256" key="1">
    <source>
        <dbReference type="SAM" id="MobiDB-lite"/>
    </source>
</evidence>
<keyword evidence="4" id="KW-1185">Reference proteome</keyword>
<sequence>MAPAFVFLDTSVCLIASTGEKASHGMNMLSYFKLFTPEEPSGGGSTKPFFDPSKWQLEDSDGESEEDKTQGGVLVDWVREGTVRLVADGLVDPPEISTVSIQLPADPREIFHLVEYVRVTTADRNLIVLSTGPKLHDFGWSGHYLVHDAAAGGALFLAPHVDWDEFREHFGCGGPVITRRGEASGDFVLAMVLRSWRTERLSLLLWSPSSTGPQQWARHDVRLPEGVPEFGFKTDVAFTFGGRWACWADLNLGVVACDVLSPDPELHMVPLPEGCARDPYVMYRGRVKDYGTMGCVGGEIKLVHMDGFDDDECPRDEITISTWTLLRQEPSCPSRWRWRRDDGRVLRVGDLWVDESFLAVPGLPRRAPTCPVLSPDEPDVVYFFMSDLGYDVDGHIVTRGEYVLALNMQSKKIQTWTKCPTGRSFELTPSFIAIDRCAFL</sequence>
<proteinExistence type="predicted"/>
<organism evidence="3 4">
    <name type="scientific">Urochloa decumbens</name>
    <dbReference type="NCBI Taxonomy" id="240449"/>
    <lineage>
        <taxon>Eukaryota</taxon>
        <taxon>Viridiplantae</taxon>
        <taxon>Streptophyta</taxon>
        <taxon>Embryophyta</taxon>
        <taxon>Tracheophyta</taxon>
        <taxon>Spermatophyta</taxon>
        <taxon>Magnoliopsida</taxon>
        <taxon>Liliopsida</taxon>
        <taxon>Poales</taxon>
        <taxon>Poaceae</taxon>
        <taxon>PACMAD clade</taxon>
        <taxon>Panicoideae</taxon>
        <taxon>Panicodae</taxon>
        <taxon>Paniceae</taxon>
        <taxon>Melinidinae</taxon>
        <taxon>Urochloa</taxon>
    </lineage>
</organism>
<evidence type="ECO:0000259" key="2">
    <source>
        <dbReference type="Pfam" id="PF07762"/>
    </source>
</evidence>
<dbReference type="AlphaFoldDB" id="A0ABC8Y8I3"/>
<accession>A0ABC8Y8I3</accession>
<evidence type="ECO:0000313" key="3">
    <source>
        <dbReference type="EMBL" id="CAL4938268.1"/>
    </source>
</evidence>
<dbReference type="Proteomes" id="UP001497457">
    <property type="component" value="Chromosome 16b"/>
</dbReference>
<dbReference type="PANTHER" id="PTHR33086:SF94">
    <property type="entry name" value="EXPRESSED PROTEIN"/>
    <property type="match status" value="1"/>
</dbReference>
<dbReference type="Pfam" id="PF07762">
    <property type="entry name" value="DUF1618"/>
    <property type="match status" value="1"/>
</dbReference>